<dbReference type="SMART" id="SM00382">
    <property type="entry name" value="AAA"/>
    <property type="match status" value="2"/>
</dbReference>
<dbReference type="InterPro" id="IPR050611">
    <property type="entry name" value="ABCF"/>
</dbReference>
<dbReference type="CDD" id="cd03221">
    <property type="entry name" value="ABCF_EF-3"/>
    <property type="match status" value="2"/>
</dbReference>
<keyword evidence="6" id="KW-1185">Reference proteome</keyword>
<feature type="domain" description="ABC transporter" evidence="4">
    <location>
        <begin position="2"/>
        <end position="446"/>
    </location>
</feature>
<organism evidence="5 6">
    <name type="scientific">Weissella diestrammenae</name>
    <dbReference type="NCBI Taxonomy" id="1162633"/>
    <lineage>
        <taxon>Bacteria</taxon>
        <taxon>Bacillati</taxon>
        <taxon>Bacillota</taxon>
        <taxon>Bacilli</taxon>
        <taxon>Lactobacillales</taxon>
        <taxon>Lactobacillaceae</taxon>
        <taxon>Weissella</taxon>
    </lineage>
</organism>
<name>A0A7G9T3V8_9LACO</name>
<evidence type="ECO:0000259" key="4">
    <source>
        <dbReference type="PROSITE" id="PS50893"/>
    </source>
</evidence>
<sequence>MLKINQITKNMRGQVLFTTDKLTANKGDVIGVVGDNGVGKSTLLSMLTGDDTDYTGQITASSQPFLVPQIFDVTTAQRQSGGEIEIQALRQALDRNPPVLLLDEPTANLDVAHQDWLINRLKRYRGILIIVSHDEYLLEALVNWVWALKDNKLQAYHMDYVRYRATVEQIEVTEQQQYRAARQQAKKLHDEAQKLVQRGNRVKRQNNTLKGDTVQAQLTSNAKILNKESNRLAEIEKPQQKQTLKLQHQANVRSTQVLVNVVGIPVKSADDKILVDEVTLKVQGRDKYIIHGENGIGKSTLLQMLVKQANQHVMTKVGYFSQQLDQLENQATVIDNVLQDSNESEQIARDFLGAMGIRGEMYHQNVASLSGGERVRVSLVRTLLSGANLLILDEPTNYLDISALQALQVFLQQFTGAVILVSHHRQFTQALAWRKYVIDNQALKPI</sequence>
<dbReference type="EMBL" id="CP060724">
    <property type="protein sequence ID" value="QNN74783.1"/>
    <property type="molecule type" value="Genomic_DNA"/>
</dbReference>
<dbReference type="PROSITE" id="PS00211">
    <property type="entry name" value="ABC_TRANSPORTER_1"/>
    <property type="match status" value="1"/>
</dbReference>
<dbReference type="InterPro" id="IPR003593">
    <property type="entry name" value="AAA+_ATPase"/>
</dbReference>
<dbReference type="RefSeq" id="WP_187528618.1">
    <property type="nucleotide sequence ID" value="NZ_CP060724.1"/>
</dbReference>
<dbReference type="InterPro" id="IPR027417">
    <property type="entry name" value="P-loop_NTPase"/>
</dbReference>
<gene>
    <name evidence="5" type="ORF">H9L19_05050</name>
</gene>
<dbReference type="PANTHER" id="PTHR19211">
    <property type="entry name" value="ATP-BINDING TRANSPORT PROTEIN-RELATED"/>
    <property type="match status" value="1"/>
</dbReference>
<keyword evidence="1" id="KW-0677">Repeat</keyword>
<dbReference type="Pfam" id="PF00005">
    <property type="entry name" value="ABC_tran"/>
    <property type="match status" value="2"/>
</dbReference>
<dbReference type="GO" id="GO:0005524">
    <property type="term" value="F:ATP binding"/>
    <property type="evidence" value="ECO:0007669"/>
    <property type="project" value="UniProtKB-KW"/>
</dbReference>
<dbReference type="AlphaFoldDB" id="A0A7G9T3V8"/>
<dbReference type="GO" id="GO:0016887">
    <property type="term" value="F:ATP hydrolysis activity"/>
    <property type="evidence" value="ECO:0007669"/>
    <property type="project" value="InterPro"/>
</dbReference>
<dbReference type="InterPro" id="IPR003439">
    <property type="entry name" value="ABC_transporter-like_ATP-bd"/>
</dbReference>
<dbReference type="PANTHER" id="PTHR19211:SF100">
    <property type="entry name" value="RIBOSOME PROTECTION PROTEIN VMLR"/>
    <property type="match status" value="1"/>
</dbReference>
<dbReference type="Gene3D" id="3.40.50.300">
    <property type="entry name" value="P-loop containing nucleotide triphosphate hydrolases"/>
    <property type="match status" value="3"/>
</dbReference>
<dbReference type="KEGG" id="wdi:H9L19_05050"/>
<evidence type="ECO:0000256" key="1">
    <source>
        <dbReference type="ARBA" id="ARBA00022737"/>
    </source>
</evidence>
<dbReference type="InterPro" id="IPR017871">
    <property type="entry name" value="ABC_transporter-like_CS"/>
</dbReference>
<evidence type="ECO:0000256" key="3">
    <source>
        <dbReference type="ARBA" id="ARBA00022840"/>
    </source>
</evidence>
<keyword evidence="3 5" id="KW-0067">ATP-binding</keyword>
<reference evidence="5 6" key="1">
    <citation type="submission" date="2020-08" db="EMBL/GenBank/DDBJ databases">
        <title>Genome sequence of Weissella diestrammenae KACC 16890T.</title>
        <authorList>
            <person name="Hyun D.-W."/>
            <person name="Bae J.-W."/>
        </authorList>
    </citation>
    <scope>NUCLEOTIDE SEQUENCE [LARGE SCALE GENOMIC DNA]</scope>
    <source>
        <strain evidence="5 6">KACC 16890</strain>
    </source>
</reference>
<protein>
    <submittedName>
        <fullName evidence="5">ABC-F family ATP-binding cassette domain-containing protein</fullName>
    </submittedName>
</protein>
<evidence type="ECO:0000313" key="5">
    <source>
        <dbReference type="EMBL" id="QNN74783.1"/>
    </source>
</evidence>
<accession>A0A7G9T3V8</accession>
<evidence type="ECO:0000256" key="2">
    <source>
        <dbReference type="ARBA" id="ARBA00022741"/>
    </source>
</evidence>
<proteinExistence type="predicted"/>
<evidence type="ECO:0000313" key="6">
    <source>
        <dbReference type="Proteomes" id="UP000515800"/>
    </source>
</evidence>
<dbReference type="SUPFAM" id="SSF52540">
    <property type="entry name" value="P-loop containing nucleoside triphosphate hydrolases"/>
    <property type="match status" value="2"/>
</dbReference>
<dbReference type="PROSITE" id="PS50893">
    <property type="entry name" value="ABC_TRANSPORTER_2"/>
    <property type="match status" value="1"/>
</dbReference>
<dbReference type="Proteomes" id="UP000515800">
    <property type="component" value="Chromosome"/>
</dbReference>
<keyword evidence="2" id="KW-0547">Nucleotide-binding</keyword>